<gene>
    <name evidence="1" type="ORF">KO481_06635</name>
</gene>
<organism evidence="1 2">
    <name type="scientific">Nocardia albiluteola</name>
    <dbReference type="NCBI Taxonomy" id="2842303"/>
    <lineage>
        <taxon>Bacteria</taxon>
        <taxon>Bacillati</taxon>
        <taxon>Actinomycetota</taxon>
        <taxon>Actinomycetes</taxon>
        <taxon>Mycobacteriales</taxon>
        <taxon>Nocardiaceae</taxon>
        <taxon>Nocardia</taxon>
    </lineage>
</organism>
<name>A0ABS6AVZ6_9NOCA</name>
<keyword evidence="2" id="KW-1185">Reference proteome</keyword>
<dbReference type="InterPro" id="IPR053801">
    <property type="entry name" value="DUF6959"/>
</dbReference>
<sequence length="90" mass="10127">MTYEAKIVETRGNHSLVLLQGRQFPGFTVQGDSLFNFVDSLKEAEGDLNDGRAEDALYSVREVLEKATDMLRAYEDMMSSAGIQLPYFND</sequence>
<protein>
    <submittedName>
        <fullName evidence="1">Uncharacterized protein</fullName>
    </submittedName>
</protein>
<evidence type="ECO:0000313" key="1">
    <source>
        <dbReference type="EMBL" id="MBU3061198.1"/>
    </source>
</evidence>
<comment type="caution">
    <text evidence="1">The sequence shown here is derived from an EMBL/GenBank/DDBJ whole genome shotgun (WGS) entry which is preliminary data.</text>
</comment>
<proteinExistence type="predicted"/>
<dbReference type="Pfam" id="PF22281">
    <property type="entry name" value="DUF6959"/>
    <property type="match status" value="1"/>
</dbReference>
<dbReference type="Proteomes" id="UP000733379">
    <property type="component" value="Unassembled WGS sequence"/>
</dbReference>
<accession>A0ABS6AVZ6</accession>
<evidence type="ECO:0000313" key="2">
    <source>
        <dbReference type="Proteomes" id="UP000733379"/>
    </source>
</evidence>
<dbReference type="RefSeq" id="WP_215916117.1">
    <property type="nucleotide sequence ID" value="NZ_JAHKNI010000002.1"/>
</dbReference>
<reference evidence="1 2" key="1">
    <citation type="submission" date="2021-06" db="EMBL/GenBank/DDBJ databases">
        <title>Actinomycetes sequencing.</title>
        <authorList>
            <person name="Shan Q."/>
        </authorList>
    </citation>
    <scope>NUCLEOTIDE SEQUENCE [LARGE SCALE GENOMIC DNA]</scope>
    <source>
        <strain evidence="1 2">NEAU-G5</strain>
    </source>
</reference>
<dbReference type="EMBL" id="JAHKNI010000002">
    <property type="protein sequence ID" value="MBU3061198.1"/>
    <property type="molecule type" value="Genomic_DNA"/>
</dbReference>